<evidence type="ECO:0000256" key="1">
    <source>
        <dbReference type="ARBA" id="ARBA00005801"/>
    </source>
</evidence>
<evidence type="ECO:0000259" key="3">
    <source>
        <dbReference type="Pfam" id="PF01478"/>
    </source>
</evidence>
<evidence type="ECO:0000313" key="5">
    <source>
        <dbReference type="Proteomes" id="UP000007842"/>
    </source>
</evidence>
<dbReference type="RefSeq" id="WP_014144606.1">
    <property type="nucleotide sequence ID" value="NC_016111.1"/>
</dbReference>
<dbReference type="KEGG" id="scy:SCATT_38770"/>
<dbReference type="PANTHER" id="PTHR30487:SF0">
    <property type="entry name" value="PREPILIN LEADER PEPTIDASE_N-METHYLTRANSFERASE-RELATED"/>
    <property type="match status" value="1"/>
</dbReference>
<dbReference type="AlphaFoldDB" id="F8K2F6"/>
<dbReference type="EMBL" id="CP003219">
    <property type="protein sequence ID" value="AEW96248.1"/>
    <property type="molecule type" value="Genomic_DNA"/>
</dbReference>
<feature type="transmembrane region" description="Helical" evidence="2">
    <location>
        <begin position="213"/>
        <end position="231"/>
    </location>
</feature>
<accession>F8K2F6</accession>
<dbReference type="OrthoDB" id="2087435at2"/>
<protein>
    <submittedName>
        <fullName evidence="4">Peptidase A24A prepilin type IV</fullName>
    </submittedName>
</protein>
<dbReference type="KEGG" id="sct:SCAT_3891"/>
<feature type="transmembrane region" description="Helical" evidence="2">
    <location>
        <begin position="176"/>
        <end position="204"/>
    </location>
</feature>
<dbReference type="GO" id="GO:0004190">
    <property type="term" value="F:aspartic-type endopeptidase activity"/>
    <property type="evidence" value="ECO:0007669"/>
    <property type="project" value="InterPro"/>
</dbReference>
<dbReference type="Proteomes" id="UP000007842">
    <property type="component" value="Chromosome"/>
</dbReference>
<sequence>MHGVGAHVFPAAATGWGALAGLVLPRAVHRLSVPPGEPWRPGLRPGARGWLGPGPGRRATAVTTALTAAGCGAVAQVAGVRPESAVWLLLVPLGVLLARVDLAVHRLPDVLTLPAAAGTAALLGVAALLPGHAGSWPRALLGGALLGAGYLVLLAVNPGGMGWGDVKLAPTCGMALAWYGWPALVGGVCLGFGLGAVVALGLLLTGRAGRRSAVSFGPFMLLGTLGGVLLAR</sequence>
<feature type="transmembrane region" description="Helical" evidence="2">
    <location>
        <begin position="6"/>
        <end position="24"/>
    </location>
</feature>
<dbReference type="InterPro" id="IPR050882">
    <property type="entry name" value="Prepilin_peptidase/N-MTase"/>
</dbReference>
<feature type="domain" description="Prepilin type IV endopeptidase peptidase" evidence="3">
    <location>
        <begin position="89"/>
        <end position="190"/>
    </location>
</feature>
<dbReference type="HOGENOM" id="CLU_057101_2_0_11"/>
<keyword evidence="2" id="KW-0812">Transmembrane</keyword>
<dbReference type="InterPro" id="IPR000045">
    <property type="entry name" value="Prepilin_IV_endopep_pep"/>
</dbReference>
<comment type="similarity">
    <text evidence="1">Belongs to the peptidase A24 family.</text>
</comment>
<feature type="transmembrane region" description="Helical" evidence="2">
    <location>
        <begin position="136"/>
        <end position="156"/>
    </location>
</feature>
<dbReference type="eggNOG" id="COG1989">
    <property type="taxonomic scope" value="Bacteria"/>
</dbReference>
<dbReference type="Pfam" id="PF01478">
    <property type="entry name" value="Peptidase_A24"/>
    <property type="match status" value="1"/>
</dbReference>
<dbReference type="PANTHER" id="PTHR30487">
    <property type="entry name" value="TYPE 4 PREPILIN-LIKE PROTEINS LEADER PEPTIDE-PROCESSING ENZYME"/>
    <property type="match status" value="1"/>
</dbReference>
<dbReference type="PATRIC" id="fig|1003195.11.peg.5341"/>
<dbReference type="STRING" id="1003195.SCATT_38770"/>
<gene>
    <name evidence="4" type="ordered locus">SCATT_38770</name>
</gene>
<organism evidence="4 5">
    <name type="scientific">Streptantibioticus cattleyicolor (strain ATCC 35852 / DSM 46488 / JCM 4925 / NBRC 14057 / NRRL 8057)</name>
    <name type="common">Streptomyces cattleya</name>
    <dbReference type="NCBI Taxonomy" id="1003195"/>
    <lineage>
        <taxon>Bacteria</taxon>
        <taxon>Bacillati</taxon>
        <taxon>Actinomycetota</taxon>
        <taxon>Actinomycetes</taxon>
        <taxon>Kitasatosporales</taxon>
        <taxon>Streptomycetaceae</taxon>
        <taxon>Streptantibioticus</taxon>
    </lineage>
</organism>
<dbReference type="GO" id="GO:0005886">
    <property type="term" value="C:plasma membrane"/>
    <property type="evidence" value="ECO:0007669"/>
    <property type="project" value="TreeGrafter"/>
</dbReference>
<accession>G8WSL3</accession>
<evidence type="ECO:0000256" key="2">
    <source>
        <dbReference type="SAM" id="Phobius"/>
    </source>
</evidence>
<proteinExistence type="inferred from homology"/>
<keyword evidence="5" id="KW-1185">Reference proteome</keyword>
<dbReference type="GO" id="GO:0006465">
    <property type="term" value="P:signal peptide processing"/>
    <property type="evidence" value="ECO:0007669"/>
    <property type="project" value="TreeGrafter"/>
</dbReference>
<keyword evidence="2" id="KW-1133">Transmembrane helix</keyword>
<keyword evidence="2" id="KW-0472">Membrane</keyword>
<reference evidence="5" key="1">
    <citation type="submission" date="2011-12" db="EMBL/GenBank/DDBJ databases">
        <title>Complete genome sequence of Streptomyces cattleya strain DSM 46488.</title>
        <authorList>
            <person name="Ou H.-Y."/>
            <person name="Li P."/>
            <person name="Zhao C."/>
            <person name="O'Hagan D."/>
            <person name="Deng Z."/>
        </authorList>
    </citation>
    <scope>NUCLEOTIDE SEQUENCE [LARGE SCALE GENOMIC DNA]</scope>
    <source>
        <strain evidence="5">ATCC 35852 / DSM 46488 / JCM 4925 / NBRC 14057 / NRRL 8057</strain>
    </source>
</reference>
<name>F8K2F6_STREN</name>
<evidence type="ECO:0000313" key="4">
    <source>
        <dbReference type="EMBL" id="AEW96248.1"/>
    </source>
</evidence>
<dbReference type="Gene3D" id="1.20.120.1220">
    <property type="match status" value="1"/>
</dbReference>
<feature type="transmembrane region" description="Helical" evidence="2">
    <location>
        <begin position="110"/>
        <end position="129"/>
    </location>
</feature>